<reference evidence="2 3" key="1">
    <citation type="submission" date="2019-07" db="EMBL/GenBank/DDBJ databases">
        <title>Hymenobacter sp. straun FUR1 Genome sequencing and assembly.</title>
        <authorList>
            <person name="Chhetri G."/>
        </authorList>
    </citation>
    <scope>NUCLEOTIDE SEQUENCE [LARGE SCALE GENOMIC DNA]</scope>
    <source>
        <strain evidence="2 3">Fur1</strain>
    </source>
</reference>
<feature type="domain" description="Cupin type-2" evidence="1">
    <location>
        <begin position="64"/>
        <end position="131"/>
    </location>
</feature>
<dbReference type="InterPro" id="IPR013096">
    <property type="entry name" value="Cupin_2"/>
</dbReference>
<organism evidence="2 3">
    <name type="scientific">Hymenobacter setariae</name>
    <dbReference type="NCBI Taxonomy" id="2594794"/>
    <lineage>
        <taxon>Bacteria</taxon>
        <taxon>Pseudomonadati</taxon>
        <taxon>Bacteroidota</taxon>
        <taxon>Cytophagia</taxon>
        <taxon>Cytophagales</taxon>
        <taxon>Hymenobacteraceae</taxon>
        <taxon>Hymenobacter</taxon>
    </lineage>
</organism>
<keyword evidence="3" id="KW-1185">Reference proteome</keyword>
<evidence type="ECO:0000313" key="2">
    <source>
        <dbReference type="EMBL" id="TVT43286.1"/>
    </source>
</evidence>
<dbReference type="Gene3D" id="2.60.120.10">
    <property type="entry name" value="Jelly Rolls"/>
    <property type="match status" value="1"/>
</dbReference>
<dbReference type="InterPro" id="IPR014710">
    <property type="entry name" value="RmlC-like_jellyroll"/>
</dbReference>
<protein>
    <submittedName>
        <fullName evidence="2">Cupin domain-containing protein</fullName>
    </submittedName>
</protein>
<dbReference type="InterPro" id="IPR053146">
    <property type="entry name" value="QDO-like"/>
</dbReference>
<name>A0A558C3F4_9BACT</name>
<sequence length="189" mass="20769">MAGVHFPLFSLFMHPLALQIPPTEGVRKVGPGQGEHFDIADSRFTWKAKAADTGYAFAIYELPLDPGKGVPLHAHPYAEVFYILDGRVDFMRLADGQQEWVSCERGDTLIVPPNAFHGFANRTNQPARLLSTANQLHQAFFDEAARPAVATDPLPASPPDMGELQRALGLAPKYNMFFAPPPSVEEVDN</sequence>
<evidence type="ECO:0000259" key="1">
    <source>
        <dbReference type="Pfam" id="PF07883"/>
    </source>
</evidence>
<dbReference type="OrthoDB" id="122936at2"/>
<gene>
    <name evidence="2" type="ORF">FNT36_04135</name>
</gene>
<dbReference type="EMBL" id="VMRJ01000001">
    <property type="protein sequence ID" value="TVT43286.1"/>
    <property type="molecule type" value="Genomic_DNA"/>
</dbReference>
<accession>A0A558C3F4</accession>
<dbReference type="Proteomes" id="UP000317624">
    <property type="component" value="Unassembled WGS sequence"/>
</dbReference>
<proteinExistence type="predicted"/>
<comment type="caution">
    <text evidence="2">The sequence shown here is derived from an EMBL/GenBank/DDBJ whole genome shotgun (WGS) entry which is preliminary data.</text>
</comment>
<dbReference type="SUPFAM" id="SSF51182">
    <property type="entry name" value="RmlC-like cupins"/>
    <property type="match status" value="1"/>
</dbReference>
<dbReference type="PANTHER" id="PTHR36440">
    <property type="entry name" value="PUTATIVE (AFU_ORTHOLOGUE AFUA_8G07350)-RELATED"/>
    <property type="match status" value="1"/>
</dbReference>
<dbReference type="Pfam" id="PF07883">
    <property type="entry name" value="Cupin_2"/>
    <property type="match status" value="1"/>
</dbReference>
<dbReference type="InterPro" id="IPR011051">
    <property type="entry name" value="RmlC_Cupin_sf"/>
</dbReference>
<evidence type="ECO:0000313" key="3">
    <source>
        <dbReference type="Proteomes" id="UP000317624"/>
    </source>
</evidence>
<dbReference type="PANTHER" id="PTHR36440:SF1">
    <property type="entry name" value="PUTATIVE (AFU_ORTHOLOGUE AFUA_8G07350)-RELATED"/>
    <property type="match status" value="1"/>
</dbReference>
<dbReference type="AlphaFoldDB" id="A0A558C3F4"/>